<accession>A0A6H1ZKQ0</accession>
<dbReference type="EMBL" id="MT142472">
    <property type="protein sequence ID" value="QJA81850.1"/>
    <property type="molecule type" value="Genomic_DNA"/>
</dbReference>
<name>A0A6H1ZKQ0_9ZZZZ</name>
<sequence length="177" mass="20662">MANEGHVIIKGGKTEDSGKKPTKKDIIRFFTAVDKGSSRPAFCLPTQVERYQEDVDKMEKAINLGQVQPERKLAFEQKYKQKKERLDQLRDNQNNAKKIIKEDPDYWAGRRKELAEEIKAATPSRKDIKRRHVNPHKVIRMEKDGLERKKQEYIIISRAMRTAGHDVDSDISFLERE</sequence>
<evidence type="ECO:0000313" key="3">
    <source>
        <dbReference type="EMBL" id="QJA48503.1"/>
    </source>
</evidence>
<dbReference type="AlphaFoldDB" id="A0A6H1ZKQ0"/>
<dbReference type="EMBL" id="MT141327">
    <property type="protein sequence ID" value="QJA58506.1"/>
    <property type="molecule type" value="Genomic_DNA"/>
</dbReference>
<dbReference type="EMBL" id="MT144087">
    <property type="protein sequence ID" value="QJA48503.1"/>
    <property type="molecule type" value="Genomic_DNA"/>
</dbReference>
<evidence type="ECO:0000256" key="2">
    <source>
        <dbReference type="SAM" id="MobiDB-lite"/>
    </source>
</evidence>
<keyword evidence="1" id="KW-0175">Coiled coil</keyword>
<evidence type="ECO:0000256" key="1">
    <source>
        <dbReference type="SAM" id="Coils"/>
    </source>
</evidence>
<gene>
    <name evidence="5" type="ORF">MM415A00479_0009</name>
    <name evidence="4" type="ORF">MM415B01443_0002</name>
    <name evidence="3" type="ORF">TM448A00968_0015</name>
</gene>
<evidence type="ECO:0000313" key="5">
    <source>
        <dbReference type="EMBL" id="QJA81850.1"/>
    </source>
</evidence>
<protein>
    <submittedName>
        <fullName evidence="3">Uncharacterized protein</fullName>
    </submittedName>
</protein>
<proteinExistence type="predicted"/>
<organism evidence="3">
    <name type="scientific">viral metagenome</name>
    <dbReference type="NCBI Taxonomy" id="1070528"/>
    <lineage>
        <taxon>unclassified sequences</taxon>
        <taxon>metagenomes</taxon>
        <taxon>organismal metagenomes</taxon>
    </lineage>
</organism>
<feature type="compositionally biased region" description="Basic and acidic residues" evidence="2">
    <location>
        <begin position="12"/>
        <end position="21"/>
    </location>
</feature>
<evidence type="ECO:0000313" key="4">
    <source>
        <dbReference type="EMBL" id="QJA58506.1"/>
    </source>
</evidence>
<reference evidence="3" key="1">
    <citation type="submission" date="2020-03" db="EMBL/GenBank/DDBJ databases">
        <title>The deep terrestrial virosphere.</title>
        <authorList>
            <person name="Holmfeldt K."/>
            <person name="Nilsson E."/>
            <person name="Simone D."/>
            <person name="Lopez-Fernandez M."/>
            <person name="Wu X."/>
            <person name="de Brujin I."/>
            <person name="Lundin D."/>
            <person name="Andersson A."/>
            <person name="Bertilsson S."/>
            <person name="Dopson M."/>
        </authorList>
    </citation>
    <scope>NUCLEOTIDE SEQUENCE</scope>
    <source>
        <strain evidence="5">MM415A00479</strain>
        <strain evidence="4">MM415B01443</strain>
        <strain evidence="3">TM448A00968</strain>
    </source>
</reference>
<feature type="coiled-coil region" evidence="1">
    <location>
        <begin position="48"/>
        <end position="99"/>
    </location>
</feature>
<feature type="region of interest" description="Disordered" evidence="2">
    <location>
        <begin position="1"/>
        <end position="21"/>
    </location>
</feature>